<name>A0A4Y2C085_ARAVE</name>
<protein>
    <submittedName>
        <fullName evidence="1">Uncharacterized protein</fullName>
    </submittedName>
</protein>
<comment type="caution">
    <text evidence="1">The sequence shown here is derived from an EMBL/GenBank/DDBJ whole genome shotgun (WGS) entry which is preliminary data.</text>
</comment>
<evidence type="ECO:0000313" key="2">
    <source>
        <dbReference type="Proteomes" id="UP000499080"/>
    </source>
</evidence>
<dbReference type="Proteomes" id="UP000499080">
    <property type="component" value="Unassembled WGS sequence"/>
</dbReference>
<evidence type="ECO:0000313" key="1">
    <source>
        <dbReference type="EMBL" id="GBL96784.1"/>
    </source>
</evidence>
<accession>A0A4Y2C085</accession>
<keyword evidence="2" id="KW-1185">Reference proteome</keyword>
<proteinExistence type="predicted"/>
<dbReference type="AlphaFoldDB" id="A0A4Y2C085"/>
<dbReference type="EMBL" id="BGPR01000124">
    <property type="protein sequence ID" value="GBL96784.1"/>
    <property type="molecule type" value="Genomic_DNA"/>
</dbReference>
<reference evidence="1 2" key="1">
    <citation type="journal article" date="2019" name="Sci. Rep.">
        <title>Orb-weaving spider Araneus ventricosus genome elucidates the spidroin gene catalogue.</title>
        <authorList>
            <person name="Kono N."/>
            <person name="Nakamura H."/>
            <person name="Ohtoshi R."/>
            <person name="Moran D.A.P."/>
            <person name="Shinohara A."/>
            <person name="Yoshida Y."/>
            <person name="Fujiwara M."/>
            <person name="Mori M."/>
            <person name="Tomita M."/>
            <person name="Arakawa K."/>
        </authorList>
    </citation>
    <scope>NUCLEOTIDE SEQUENCE [LARGE SCALE GENOMIC DNA]</scope>
</reference>
<gene>
    <name evidence="1" type="ORF">AVEN_118925_1</name>
</gene>
<sequence>MIRSFHKEYCIQWRFSAQVLEVLTPCLENPGDLKIYSTYTAVQTDGELVTFGRGIKTYMDVNCSAMPTARLRHWVRAGVLTIDGHGRGPQNLFYTHRRDKQMRKLRHWVEGGDLKSVLRLWPHIHKILH</sequence>
<organism evidence="1 2">
    <name type="scientific">Araneus ventricosus</name>
    <name type="common">Orbweaver spider</name>
    <name type="synonym">Epeira ventricosa</name>
    <dbReference type="NCBI Taxonomy" id="182803"/>
    <lineage>
        <taxon>Eukaryota</taxon>
        <taxon>Metazoa</taxon>
        <taxon>Ecdysozoa</taxon>
        <taxon>Arthropoda</taxon>
        <taxon>Chelicerata</taxon>
        <taxon>Arachnida</taxon>
        <taxon>Araneae</taxon>
        <taxon>Araneomorphae</taxon>
        <taxon>Entelegynae</taxon>
        <taxon>Araneoidea</taxon>
        <taxon>Araneidae</taxon>
        <taxon>Araneus</taxon>
    </lineage>
</organism>